<sequence>MQEDIAKYHAALEGEDLQIAEQLYQLIESELKETEAKVWHAHPVWFMDGNPIAGYSKLKSCMRLLFWSGQSFEEDCLSPEGKFKAAEIRFTSANDIDEEALRRCLQKSMEIQWDYKNIVKRKGRLERLK</sequence>
<evidence type="ECO:0000259" key="1">
    <source>
        <dbReference type="Pfam" id="PF08818"/>
    </source>
</evidence>
<protein>
    <submittedName>
        <fullName evidence="2">DUF1801 domain-containing protein</fullName>
    </submittedName>
</protein>
<dbReference type="KEGG" id="chyd:H4K34_13985"/>
<dbReference type="Proteomes" id="UP000516305">
    <property type="component" value="Chromosome"/>
</dbReference>
<name>A0A7H0VCN0_9FLAO</name>
<dbReference type="AlphaFoldDB" id="A0A7H0VCN0"/>
<gene>
    <name evidence="2" type="ORF">H4K34_13985</name>
</gene>
<proteinExistence type="predicted"/>
<dbReference type="SUPFAM" id="SSF159888">
    <property type="entry name" value="YdhG-like"/>
    <property type="match status" value="1"/>
</dbReference>
<dbReference type="Pfam" id="PF08818">
    <property type="entry name" value="DUF1801"/>
    <property type="match status" value="1"/>
</dbReference>
<keyword evidence="3" id="KW-1185">Reference proteome</keyword>
<dbReference type="RefSeq" id="WP_210758010.1">
    <property type="nucleotide sequence ID" value="NZ_CP060139.1"/>
</dbReference>
<organism evidence="2 3">
    <name type="scientific">Croceimicrobium hydrocarbonivorans</name>
    <dbReference type="NCBI Taxonomy" id="2761580"/>
    <lineage>
        <taxon>Bacteria</taxon>
        <taxon>Pseudomonadati</taxon>
        <taxon>Bacteroidota</taxon>
        <taxon>Flavobacteriia</taxon>
        <taxon>Flavobacteriales</taxon>
        <taxon>Owenweeksiaceae</taxon>
        <taxon>Croceimicrobium</taxon>
    </lineage>
</organism>
<feature type="domain" description="YdhG-like" evidence="1">
    <location>
        <begin position="19"/>
        <end position="108"/>
    </location>
</feature>
<dbReference type="Gene3D" id="3.90.1150.200">
    <property type="match status" value="1"/>
</dbReference>
<dbReference type="InterPro" id="IPR014922">
    <property type="entry name" value="YdhG-like"/>
</dbReference>
<evidence type="ECO:0000313" key="3">
    <source>
        <dbReference type="Proteomes" id="UP000516305"/>
    </source>
</evidence>
<reference evidence="2 3" key="1">
    <citation type="submission" date="2020-08" db="EMBL/GenBank/DDBJ databases">
        <title>Croceimicrobium hydrocarbonivorans gen. nov., sp. nov., a novel marine bacterium isolated from a bacterial consortium that degrades polyethylene terephthalate.</title>
        <authorList>
            <person name="Liu R."/>
        </authorList>
    </citation>
    <scope>NUCLEOTIDE SEQUENCE [LARGE SCALE GENOMIC DNA]</scope>
    <source>
        <strain evidence="2 3">A20-9</strain>
    </source>
</reference>
<accession>A0A7H0VCN0</accession>
<evidence type="ECO:0000313" key="2">
    <source>
        <dbReference type="EMBL" id="QNR23478.1"/>
    </source>
</evidence>
<dbReference type="EMBL" id="CP060139">
    <property type="protein sequence ID" value="QNR23478.1"/>
    <property type="molecule type" value="Genomic_DNA"/>
</dbReference>